<evidence type="ECO:0000256" key="1">
    <source>
        <dbReference type="SAM" id="MobiDB-lite"/>
    </source>
</evidence>
<feature type="compositionally biased region" description="Low complexity" evidence="1">
    <location>
        <begin position="593"/>
        <end position="603"/>
    </location>
</feature>
<proteinExistence type="predicted"/>
<organism evidence="3 4">
    <name type="scientific">Prymnesium parvum</name>
    <name type="common">Toxic golden alga</name>
    <dbReference type="NCBI Taxonomy" id="97485"/>
    <lineage>
        <taxon>Eukaryota</taxon>
        <taxon>Haptista</taxon>
        <taxon>Haptophyta</taxon>
        <taxon>Prymnesiophyceae</taxon>
        <taxon>Prymnesiales</taxon>
        <taxon>Prymnesiaceae</taxon>
        <taxon>Prymnesium</taxon>
    </lineage>
</organism>
<dbReference type="Proteomes" id="UP001515480">
    <property type="component" value="Unassembled WGS sequence"/>
</dbReference>
<dbReference type="Gene3D" id="3.90.550.10">
    <property type="entry name" value="Spore Coat Polysaccharide Biosynthesis Protein SpsA, Chain A"/>
    <property type="match status" value="1"/>
</dbReference>
<feature type="region of interest" description="Disordered" evidence="1">
    <location>
        <begin position="577"/>
        <end position="610"/>
    </location>
</feature>
<dbReference type="SUPFAM" id="SSF57414">
    <property type="entry name" value="Hairpin loop containing domain-like"/>
    <property type="match status" value="1"/>
</dbReference>
<dbReference type="InterPro" id="IPR003609">
    <property type="entry name" value="Pan_app"/>
</dbReference>
<evidence type="ECO:0000313" key="4">
    <source>
        <dbReference type="Proteomes" id="UP001515480"/>
    </source>
</evidence>
<keyword evidence="4" id="KW-1185">Reference proteome</keyword>
<evidence type="ECO:0000259" key="2">
    <source>
        <dbReference type="PROSITE" id="PS50948"/>
    </source>
</evidence>
<dbReference type="EMBL" id="JBGBPQ010000005">
    <property type="protein sequence ID" value="KAL1523999.1"/>
    <property type="molecule type" value="Genomic_DNA"/>
</dbReference>
<dbReference type="Gene3D" id="3.50.4.10">
    <property type="entry name" value="Hepatocyte Growth Factor"/>
    <property type="match status" value="1"/>
</dbReference>
<reference evidence="3 4" key="1">
    <citation type="journal article" date="2024" name="Science">
        <title>Giant polyketide synthase enzymes in the biosynthesis of giant marine polyether toxins.</title>
        <authorList>
            <person name="Fallon T.R."/>
            <person name="Shende V.V."/>
            <person name="Wierzbicki I.H."/>
            <person name="Pendleton A.L."/>
            <person name="Watervoot N.F."/>
            <person name="Auber R.P."/>
            <person name="Gonzalez D.J."/>
            <person name="Wisecaver J.H."/>
            <person name="Moore B.S."/>
        </authorList>
    </citation>
    <scope>NUCLEOTIDE SEQUENCE [LARGE SCALE GENOMIC DNA]</scope>
    <source>
        <strain evidence="3 4">12B1</strain>
    </source>
</reference>
<gene>
    <name evidence="3" type="ORF">AB1Y20_018914</name>
</gene>
<name>A0AB34JQV5_PRYPA</name>
<protein>
    <recommendedName>
        <fullName evidence="2">Apple domain-containing protein</fullName>
    </recommendedName>
</protein>
<sequence>MDNAAPRIVPRLFHHFDCEGDGLVGLASFASVHQSWTHLCWDSHSVALLVGAVLPNAFSNFLQAGSPAIEAVYGRLAALYALGGIAIAPGLVSVRDLGGFVSRRHARSVGFVAGDPAELLLVGSPPQFGPWEHVLRHFPSGSMTGRRLGRLIRGLAAETSHPESNERLYVVDTQATWRKSTVAVIPMEHALRVVDCTRRIPVATHCVISSVGRAGGPRTLAVLSVPRITPDLINASEAAALVPPAFAATEEQLRRLFPDVERLTDAIAHGEGGCPSQGAGRSGRQGTNSHICILMVDNRALPPLAPHAFNVHAARRKEQSWSMLDVARSAHWDQLTPLINLAYAKKHGYTFLRAQYHKGLIADRAYLWSKVLVMWRVAVAHKHCQVVTFIDSDATFESLEPLVPLLERTGLLSQPRDKPASRLFLLPKEPPGNNPFKDFRGNNIDNTRMSTGFIAFRNTGQARRMLLEWWFAPQRSSAMRRYLHQWAHEQRVWNDAIRPKYPHLWVELPEHPESQPLLSTPHGSFVRHMWWKNNATWEKELKKRVYALYLQPGAPLRGISACSYPLLLDASATRPLDAESHSATGDAQSVGSTPGAATPEAEAPQPPRSHRNDCEAFSLLRGYTMQSSSCDIPALTQEKCVVERVPSVGKCCQVCTDSSTCNAFVYLSRSRTCQLRSVGDEIKLARQGPAFAAVVSGDGPSLSWTGIKHSHGITSFDTFFRLEELRDGWKARPSVVVLTSYSS</sequence>
<dbReference type="Pfam" id="PF00024">
    <property type="entry name" value="PAN_1"/>
    <property type="match status" value="1"/>
</dbReference>
<dbReference type="AlphaFoldDB" id="A0AB34JQV5"/>
<evidence type="ECO:0000313" key="3">
    <source>
        <dbReference type="EMBL" id="KAL1523999.1"/>
    </source>
</evidence>
<feature type="compositionally biased region" description="Polar residues" evidence="1">
    <location>
        <begin position="581"/>
        <end position="592"/>
    </location>
</feature>
<dbReference type="InterPro" id="IPR029044">
    <property type="entry name" value="Nucleotide-diphossugar_trans"/>
</dbReference>
<accession>A0AB34JQV5</accession>
<comment type="caution">
    <text evidence="3">The sequence shown here is derived from an EMBL/GenBank/DDBJ whole genome shotgun (WGS) entry which is preliminary data.</text>
</comment>
<dbReference type="PROSITE" id="PS50948">
    <property type="entry name" value="PAN"/>
    <property type="match status" value="1"/>
</dbReference>
<feature type="domain" description="Apple" evidence="2">
    <location>
        <begin position="614"/>
        <end position="695"/>
    </location>
</feature>